<dbReference type="InterPro" id="IPR032466">
    <property type="entry name" value="Metal_Hydrolase"/>
</dbReference>
<evidence type="ECO:0000259" key="3">
    <source>
        <dbReference type="Pfam" id="PF04909"/>
    </source>
</evidence>
<dbReference type="PANTHER" id="PTHR43569:SF1">
    <property type="entry name" value="BLL3371 PROTEIN"/>
    <property type="match status" value="1"/>
</dbReference>
<dbReference type="Proteomes" id="UP000295621">
    <property type="component" value="Unassembled WGS sequence"/>
</dbReference>
<dbReference type="Pfam" id="PF04909">
    <property type="entry name" value="Amidohydro_2"/>
    <property type="match status" value="1"/>
</dbReference>
<name>A0A4R4RGQ3_9ACTN</name>
<organism evidence="4 5">
    <name type="scientific">Jiangella ureilytica</name>
    <dbReference type="NCBI Taxonomy" id="2530374"/>
    <lineage>
        <taxon>Bacteria</taxon>
        <taxon>Bacillati</taxon>
        <taxon>Actinomycetota</taxon>
        <taxon>Actinomycetes</taxon>
        <taxon>Jiangellales</taxon>
        <taxon>Jiangellaceae</taxon>
        <taxon>Jiangella</taxon>
    </lineage>
</organism>
<protein>
    <submittedName>
        <fullName evidence="4">Amidohydrolase</fullName>
    </submittedName>
</protein>
<dbReference type="SUPFAM" id="SSF51556">
    <property type="entry name" value="Metallo-dependent hydrolases"/>
    <property type="match status" value="1"/>
</dbReference>
<keyword evidence="4" id="KW-0378">Hydrolase</keyword>
<dbReference type="EMBL" id="SMKL01000053">
    <property type="protein sequence ID" value="TDC48618.1"/>
    <property type="molecule type" value="Genomic_DNA"/>
</dbReference>
<evidence type="ECO:0000313" key="4">
    <source>
        <dbReference type="EMBL" id="TDC48618.1"/>
    </source>
</evidence>
<dbReference type="InterPro" id="IPR052350">
    <property type="entry name" value="Metallo-dep_Lactonases"/>
</dbReference>
<feature type="compositionally biased region" description="Low complexity" evidence="2">
    <location>
        <begin position="45"/>
        <end position="56"/>
    </location>
</feature>
<sequence length="369" mass="39889">MRRSTAPPSRSAASPSPRRRPTRRPPPSPACRSHPPAPASPAPPGSSTTSASAAADPRTEGDRVLDLDVVDAHHHLWDLSQPYPWLQEAAGRLQVHGDDTAIRRDYLLADYLADAAPLRLVASVHVDAGAADPVAEARWVQGLADESGFPQAIVAGAALHDDGVADRLAALAELPNVRGVRHNLNWHPDPTLTYTDRPDLVDDPAWRRGFARLARHGFSFDLQVYPDQLADGARLAAAHPDTAVILDHAGMPLGRDLDALRSWRKGLDLLAEQPNTSVKISGLGMTDHRWSVGSLRPLVLEVIEAFGVDRAMFASNFPVDSLYSSFAELYEAFDTITADFSTGERAALFAGTARRVYRIDDVRPKGAAA</sequence>
<comment type="similarity">
    <text evidence="1">Belongs to the metallo-dependent hydrolases superfamily.</text>
</comment>
<keyword evidence="5" id="KW-1185">Reference proteome</keyword>
<comment type="caution">
    <text evidence="4">The sequence shown here is derived from an EMBL/GenBank/DDBJ whole genome shotgun (WGS) entry which is preliminary data.</text>
</comment>
<feature type="region of interest" description="Disordered" evidence="2">
    <location>
        <begin position="1"/>
        <end position="60"/>
    </location>
</feature>
<evidence type="ECO:0000256" key="1">
    <source>
        <dbReference type="ARBA" id="ARBA00038310"/>
    </source>
</evidence>
<proteinExistence type="inferred from homology"/>
<feature type="domain" description="Amidohydrolase-related" evidence="3">
    <location>
        <begin position="70"/>
        <end position="359"/>
    </location>
</feature>
<dbReference type="PANTHER" id="PTHR43569">
    <property type="entry name" value="AMIDOHYDROLASE"/>
    <property type="match status" value="1"/>
</dbReference>
<dbReference type="GO" id="GO:0016787">
    <property type="term" value="F:hydrolase activity"/>
    <property type="evidence" value="ECO:0007669"/>
    <property type="project" value="UniProtKB-KW"/>
</dbReference>
<accession>A0A4R4RGQ3</accession>
<gene>
    <name evidence="4" type="ORF">E1212_20705</name>
</gene>
<reference evidence="4 5" key="1">
    <citation type="submission" date="2019-02" db="EMBL/GenBank/DDBJ databases">
        <title>Draft genome sequences of novel Actinobacteria.</title>
        <authorList>
            <person name="Sahin N."/>
            <person name="Ay H."/>
            <person name="Saygin H."/>
        </authorList>
    </citation>
    <scope>NUCLEOTIDE SEQUENCE [LARGE SCALE GENOMIC DNA]</scope>
    <source>
        <strain evidence="4 5">KC603</strain>
    </source>
</reference>
<evidence type="ECO:0000256" key="2">
    <source>
        <dbReference type="SAM" id="MobiDB-lite"/>
    </source>
</evidence>
<evidence type="ECO:0000313" key="5">
    <source>
        <dbReference type="Proteomes" id="UP000295621"/>
    </source>
</evidence>
<dbReference type="InterPro" id="IPR006680">
    <property type="entry name" value="Amidohydro-rel"/>
</dbReference>
<feature type="compositionally biased region" description="Pro residues" evidence="2">
    <location>
        <begin position="24"/>
        <end position="44"/>
    </location>
</feature>
<dbReference type="OrthoDB" id="5450317at2"/>
<dbReference type="Gene3D" id="3.20.20.140">
    <property type="entry name" value="Metal-dependent hydrolases"/>
    <property type="match status" value="1"/>
</dbReference>
<feature type="compositionally biased region" description="Low complexity" evidence="2">
    <location>
        <begin position="1"/>
        <end position="16"/>
    </location>
</feature>
<dbReference type="AlphaFoldDB" id="A0A4R4RGQ3"/>